<organism evidence="8 9">
    <name type="scientific">Clostridium malenominatum</name>
    <dbReference type="NCBI Taxonomy" id="1539"/>
    <lineage>
        <taxon>Bacteria</taxon>
        <taxon>Bacillati</taxon>
        <taxon>Bacillota</taxon>
        <taxon>Clostridia</taxon>
        <taxon>Eubacteriales</taxon>
        <taxon>Clostridiaceae</taxon>
        <taxon>Clostridium</taxon>
    </lineage>
</organism>
<dbReference type="EMBL" id="BAAACF010000001">
    <property type="protein sequence ID" value="GAA0724032.1"/>
    <property type="molecule type" value="Genomic_DNA"/>
</dbReference>
<keyword evidence="2" id="KW-0805">Transcription regulation</keyword>
<feature type="domain" description="RNA polymerase sigma-70 region 2" evidence="6">
    <location>
        <begin position="24"/>
        <end position="87"/>
    </location>
</feature>
<sequence>MDEIVKKIKNRDSKSLKLLMDMCTNLFYKVCYSILISVGKEEDIEECVQDVFIHIWNNIYDFNYERGSFKTWVMVICKYKALDYRRKLLKNKEIEGLDELEVTSKEEVEGNIVSAENKREIVNWIKSLDEIDKEIFIKRYLLHQGIEDISNQLNMSRGAIDNRLWRGRKKLAEHLAKLRREEII</sequence>
<feature type="domain" description="RNA polymerase sigma factor 70 region 4 type 2" evidence="7">
    <location>
        <begin position="121"/>
        <end position="171"/>
    </location>
</feature>
<dbReference type="Gene3D" id="1.10.10.10">
    <property type="entry name" value="Winged helix-like DNA-binding domain superfamily/Winged helix DNA-binding domain"/>
    <property type="match status" value="1"/>
</dbReference>
<reference evidence="8 9" key="1">
    <citation type="journal article" date="2019" name="Int. J. Syst. Evol. Microbiol.">
        <title>The Global Catalogue of Microorganisms (GCM) 10K type strain sequencing project: providing services to taxonomists for standard genome sequencing and annotation.</title>
        <authorList>
            <consortium name="The Broad Institute Genomics Platform"/>
            <consortium name="The Broad Institute Genome Sequencing Center for Infectious Disease"/>
            <person name="Wu L."/>
            <person name="Ma J."/>
        </authorList>
    </citation>
    <scope>NUCLEOTIDE SEQUENCE [LARGE SCALE GENOMIC DNA]</scope>
    <source>
        <strain evidence="8 9">JCM 1405</strain>
    </source>
</reference>
<comment type="similarity">
    <text evidence="1">Belongs to the sigma-70 factor family. ECF subfamily.</text>
</comment>
<keyword evidence="9" id="KW-1185">Reference proteome</keyword>
<name>A0ABN1IYN3_9CLOT</name>
<dbReference type="InterPro" id="IPR014284">
    <property type="entry name" value="RNA_pol_sigma-70_dom"/>
</dbReference>
<dbReference type="InterPro" id="IPR013324">
    <property type="entry name" value="RNA_pol_sigma_r3/r4-like"/>
</dbReference>
<evidence type="ECO:0000256" key="5">
    <source>
        <dbReference type="ARBA" id="ARBA00023163"/>
    </source>
</evidence>
<dbReference type="Pfam" id="PF04542">
    <property type="entry name" value="Sigma70_r2"/>
    <property type="match status" value="1"/>
</dbReference>
<dbReference type="InterPro" id="IPR039425">
    <property type="entry name" value="RNA_pol_sigma-70-like"/>
</dbReference>
<evidence type="ECO:0000256" key="2">
    <source>
        <dbReference type="ARBA" id="ARBA00023015"/>
    </source>
</evidence>
<evidence type="ECO:0000256" key="1">
    <source>
        <dbReference type="ARBA" id="ARBA00010641"/>
    </source>
</evidence>
<dbReference type="Gene3D" id="1.10.1740.10">
    <property type="match status" value="1"/>
</dbReference>
<gene>
    <name evidence="8" type="ORF">GCM10008905_17400</name>
</gene>
<comment type="caution">
    <text evidence="8">The sequence shown here is derived from an EMBL/GenBank/DDBJ whole genome shotgun (WGS) entry which is preliminary data.</text>
</comment>
<dbReference type="SUPFAM" id="SSF88659">
    <property type="entry name" value="Sigma3 and sigma4 domains of RNA polymerase sigma factors"/>
    <property type="match status" value="1"/>
</dbReference>
<evidence type="ECO:0000259" key="7">
    <source>
        <dbReference type="Pfam" id="PF08281"/>
    </source>
</evidence>
<evidence type="ECO:0000259" key="6">
    <source>
        <dbReference type="Pfam" id="PF04542"/>
    </source>
</evidence>
<protein>
    <submittedName>
        <fullName evidence="8">Sigma-70 family RNA polymerase sigma factor</fullName>
    </submittedName>
</protein>
<dbReference type="PANTHER" id="PTHR43133:SF8">
    <property type="entry name" value="RNA POLYMERASE SIGMA FACTOR HI_1459-RELATED"/>
    <property type="match status" value="1"/>
</dbReference>
<evidence type="ECO:0000313" key="9">
    <source>
        <dbReference type="Proteomes" id="UP001500339"/>
    </source>
</evidence>
<proteinExistence type="inferred from homology"/>
<dbReference type="Proteomes" id="UP001500339">
    <property type="component" value="Unassembled WGS sequence"/>
</dbReference>
<keyword evidence="4" id="KW-0238">DNA-binding</keyword>
<evidence type="ECO:0000313" key="8">
    <source>
        <dbReference type="EMBL" id="GAA0724032.1"/>
    </source>
</evidence>
<keyword evidence="5" id="KW-0804">Transcription</keyword>
<keyword evidence="3" id="KW-0731">Sigma factor</keyword>
<dbReference type="InterPro" id="IPR007627">
    <property type="entry name" value="RNA_pol_sigma70_r2"/>
</dbReference>
<dbReference type="SUPFAM" id="SSF88946">
    <property type="entry name" value="Sigma2 domain of RNA polymerase sigma factors"/>
    <property type="match status" value="1"/>
</dbReference>
<dbReference type="InterPro" id="IPR036388">
    <property type="entry name" value="WH-like_DNA-bd_sf"/>
</dbReference>
<dbReference type="InterPro" id="IPR013325">
    <property type="entry name" value="RNA_pol_sigma_r2"/>
</dbReference>
<evidence type="ECO:0000256" key="3">
    <source>
        <dbReference type="ARBA" id="ARBA00023082"/>
    </source>
</evidence>
<accession>A0ABN1IYN3</accession>
<dbReference type="NCBIfam" id="TIGR02937">
    <property type="entry name" value="sigma70-ECF"/>
    <property type="match status" value="1"/>
</dbReference>
<evidence type="ECO:0000256" key="4">
    <source>
        <dbReference type="ARBA" id="ARBA00023125"/>
    </source>
</evidence>
<dbReference type="PANTHER" id="PTHR43133">
    <property type="entry name" value="RNA POLYMERASE ECF-TYPE SIGMA FACTO"/>
    <property type="match status" value="1"/>
</dbReference>
<dbReference type="Pfam" id="PF08281">
    <property type="entry name" value="Sigma70_r4_2"/>
    <property type="match status" value="1"/>
</dbReference>
<dbReference type="RefSeq" id="WP_343768874.1">
    <property type="nucleotide sequence ID" value="NZ_BAAACF010000001.1"/>
</dbReference>
<dbReference type="InterPro" id="IPR013249">
    <property type="entry name" value="RNA_pol_sigma70_r4_t2"/>
</dbReference>